<organism evidence="1 2">
    <name type="scientific">Lentibacillus cibarius</name>
    <dbReference type="NCBI Taxonomy" id="2583219"/>
    <lineage>
        <taxon>Bacteria</taxon>
        <taxon>Bacillati</taxon>
        <taxon>Bacillota</taxon>
        <taxon>Bacilli</taxon>
        <taxon>Bacillales</taxon>
        <taxon>Bacillaceae</taxon>
        <taxon>Lentibacillus</taxon>
    </lineage>
</organism>
<dbReference type="AlphaFoldDB" id="A0A5S3QIY2"/>
<protein>
    <submittedName>
        <fullName evidence="1">Uncharacterized protein</fullName>
    </submittedName>
</protein>
<evidence type="ECO:0000313" key="1">
    <source>
        <dbReference type="EMBL" id="TMN21890.1"/>
    </source>
</evidence>
<accession>A0A5S3QIY2</accession>
<sequence>MADFSVSLTQFIDFTLKRSGSARTNFVREIKYREYHPATDYWKQLRDEIKKLHSEGASLEKLDYLVDRVHERKRRNYNEAIKLYKRFFRDKNCEWFNPGSSYWAFNDELIVKSNPEIGLYINGQPHLVKLYFKGQKERIDRHNITSTLTLMNNANFNDVLPDDVQTSVLNIRREKMHTNNFIDDDLLLSLEGDAQQLIYLLKNV</sequence>
<dbReference type="EMBL" id="VCIA01000001">
    <property type="protein sequence ID" value="TMN21890.1"/>
    <property type="molecule type" value="Genomic_DNA"/>
</dbReference>
<reference evidence="1 2" key="1">
    <citation type="submission" date="2019-05" db="EMBL/GenBank/DDBJ databases">
        <title>Genomic analysis of Lentibacillus sp. NKC220-2.</title>
        <authorList>
            <person name="Oh Y.J."/>
        </authorList>
    </citation>
    <scope>NUCLEOTIDE SEQUENCE [LARGE SCALE GENOMIC DNA]</scope>
    <source>
        <strain evidence="1 2">NKC220-2</strain>
    </source>
</reference>
<dbReference type="RefSeq" id="WP_138602735.1">
    <property type="nucleotide sequence ID" value="NZ_VCIA01000001.1"/>
</dbReference>
<comment type="caution">
    <text evidence="1">The sequence shown here is derived from an EMBL/GenBank/DDBJ whole genome shotgun (WGS) entry which is preliminary data.</text>
</comment>
<proteinExistence type="predicted"/>
<gene>
    <name evidence="1" type="ORF">FFL34_07005</name>
</gene>
<evidence type="ECO:0000313" key="2">
    <source>
        <dbReference type="Proteomes" id="UP000306980"/>
    </source>
</evidence>
<dbReference type="Proteomes" id="UP000306980">
    <property type="component" value="Unassembled WGS sequence"/>
</dbReference>
<dbReference type="OrthoDB" id="2906757at2"/>
<name>A0A5S3QIY2_9BACI</name>